<dbReference type="EMBL" id="CAXKWB010213512">
    <property type="protein sequence ID" value="CAL4260914.1"/>
    <property type="molecule type" value="Genomic_DNA"/>
</dbReference>
<feature type="signal peptide" evidence="1">
    <location>
        <begin position="1"/>
        <end position="19"/>
    </location>
</feature>
<reference evidence="2 3" key="1">
    <citation type="submission" date="2024-05" db="EMBL/GenBank/DDBJ databases">
        <authorList>
            <person name="Wallberg A."/>
        </authorList>
    </citation>
    <scope>NUCLEOTIDE SEQUENCE [LARGE SCALE GENOMIC DNA]</scope>
</reference>
<keyword evidence="1" id="KW-0732">Signal</keyword>
<protein>
    <submittedName>
        <fullName evidence="2">Uncharacterized protein</fullName>
    </submittedName>
</protein>
<evidence type="ECO:0000313" key="3">
    <source>
        <dbReference type="Proteomes" id="UP001497623"/>
    </source>
</evidence>
<name>A0AAV2SY28_MEGNR</name>
<evidence type="ECO:0000313" key="2">
    <source>
        <dbReference type="EMBL" id="CAL4260914.1"/>
    </source>
</evidence>
<accession>A0AAV2SY28</accession>
<proteinExistence type="predicted"/>
<organism evidence="2 3">
    <name type="scientific">Meganyctiphanes norvegica</name>
    <name type="common">Northern krill</name>
    <name type="synonym">Thysanopoda norvegica</name>
    <dbReference type="NCBI Taxonomy" id="48144"/>
    <lineage>
        <taxon>Eukaryota</taxon>
        <taxon>Metazoa</taxon>
        <taxon>Ecdysozoa</taxon>
        <taxon>Arthropoda</taxon>
        <taxon>Crustacea</taxon>
        <taxon>Multicrustacea</taxon>
        <taxon>Malacostraca</taxon>
        <taxon>Eumalacostraca</taxon>
        <taxon>Eucarida</taxon>
        <taxon>Euphausiacea</taxon>
        <taxon>Euphausiidae</taxon>
        <taxon>Meganyctiphanes</taxon>
    </lineage>
</organism>
<sequence>MRLTALMVVFAMGCAIATAHEDHDEEQVVVPTDVLRFMLGCQRDAFGDPDAGPLPVYHTDIDTESGTTSQKVSLLDKDQLREKLSSTMQSDEVVELIIGQLSAQVHGFASPNNRLRNEAGIFSTTNDTVSTDAGSCTINNNIEVSIPAQEVDSFNDRVQVLIQQNSFLLLEQINTLFTYKLRSLRDDFEDMVKERTKKMNRKLDAVLRALGTTAPGTE</sequence>
<feature type="non-terminal residue" evidence="2">
    <location>
        <position position="218"/>
    </location>
</feature>
<comment type="caution">
    <text evidence="2">The sequence shown here is derived from an EMBL/GenBank/DDBJ whole genome shotgun (WGS) entry which is preliminary data.</text>
</comment>
<evidence type="ECO:0000256" key="1">
    <source>
        <dbReference type="SAM" id="SignalP"/>
    </source>
</evidence>
<dbReference type="Proteomes" id="UP001497623">
    <property type="component" value="Unassembled WGS sequence"/>
</dbReference>
<dbReference type="AlphaFoldDB" id="A0AAV2SY28"/>
<keyword evidence="3" id="KW-1185">Reference proteome</keyword>
<gene>
    <name evidence="2" type="ORF">MNOR_LOCUS42177</name>
</gene>
<feature type="chain" id="PRO_5043696600" evidence="1">
    <location>
        <begin position="20"/>
        <end position="218"/>
    </location>
</feature>